<dbReference type="AlphaFoldDB" id="A0A4U8Z270"/>
<protein>
    <recommendedName>
        <fullName evidence="4">Porin</fullName>
    </recommendedName>
</protein>
<gene>
    <name evidence="2" type="ORF">MTUNDRAET4_2481</name>
</gene>
<organism evidence="2 3">
    <name type="scientific">Methylocella tundrae</name>
    <dbReference type="NCBI Taxonomy" id="227605"/>
    <lineage>
        <taxon>Bacteria</taxon>
        <taxon>Pseudomonadati</taxon>
        <taxon>Pseudomonadota</taxon>
        <taxon>Alphaproteobacteria</taxon>
        <taxon>Hyphomicrobiales</taxon>
        <taxon>Beijerinckiaceae</taxon>
        <taxon>Methylocella</taxon>
    </lineage>
</organism>
<keyword evidence="1" id="KW-0732">Signal</keyword>
<evidence type="ECO:0000256" key="1">
    <source>
        <dbReference type="SAM" id="SignalP"/>
    </source>
</evidence>
<evidence type="ECO:0000313" key="3">
    <source>
        <dbReference type="Proteomes" id="UP000294360"/>
    </source>
</evidence>
<proteinExistence type="predicted"/>
<name>A0A4U8Z270_METTU</name>
<dbReference type="KEGG" id="mtun:MTUNDRAET4_2481"/>
<evidence type="ECO:0000313" key="2">
    <source>
        <dbReference type="EMBL" id="VFU09368.1"/>
    </source>
</evidence>
<dbReference type="OrthoDB" id="8255413at2"/>
<accession>A0A4U8Z270</accession>
<dbReference type="EMBL" id="LR536450">
    <property type="protein sequence ID" value="VFU09368.1"/>
    <property type="molecule type" value="Genomic_DNA"/>
</dbReference>
<dbReference type="Proteomes" id="UP000294360">
    <property type="component" value="Chromosome"/>
</dbReference>
<reference evidence="2 3" key="1">
    <citation type="submission" date="2019-03" db="EMBL/GenBank/DDBJ databases">
        <authorList>
            <person name="Kox A.R. M."/>
        </authorList>
    </citation>
    <scope>NUCLEOTIDE SEQUENCE [LARGE SCALE GENOMIC DNA]</scope>
    <source>
        <strain evidence="2">MTUNDRAET4 annotated genome</strain>
    </source>
</reference>
<feature type="signal peptide" evidence="1">
    <location>
        <begin position="1"/>
        <end position="27"/>
    </location>
</feature>
<feature type="chain" id="PRO_5020896391" description="Porin" evidence="1">
    <location>
        <begin position="28"/>
        <end position="114"/>
    </location>
</feature>
<evidence type="ECO:0008006" key="4">
    <source>
        <dbReference type="Google" id="ProtNLM"/>
    </source>
</evidence>
<dbReference type="RefSeq" id="WP_134489695.1">
    <property type="nucleotide sequence ID" value="NZ_CP139089.1"/>
</dbReference>
<sequence length="114" mass="11486">MILRAKAVWFLSSVGTGLLALGAGARANDLPSPQVKCDAAYGPGFTASENGESCVWVGGHLRVGFGRSGVSPDAGSANGGAMRVNADDNASDGARAMTGHLRLRDGDAVGTIAR</sequence>